<keyword evidence="2" id="KW-1015">Disulfide bond</keyword>
<dbReference type="GO" id="GO:0005634">
    <property type="term" value="C:nucleus"/>
    <property type="evidence" value="ECO:0007669"/>
    <property type="project" value="TreeGrafter"/>
</dbReference>
<sequence>MFWSSSSSSPAAEKAASGDANSASSAPSSPGLSSAASDSSTTASTTSTSTTGSAGWSADGPAGLGVISSLSPECTPLKHRYDSCFDRWFTDYLAIGDAQILEQQRQGNGDPSASHAGAADPPRKKKSSWFGGGSEDQQPSASSSAGAKSGLFATSGGVSADPDLERRKREVMERYESDCGKLFSEYRACVKRAASAKGLDALIEEARAENPFPFDHERRADGRENNPPFPFPAARRPTE</sequence>
<comment type="similarity">
    <text evidence="1">Belongs to the TRIAP1/MDM35 family.</text>
</comment>
<dbReference type="GO" id="GO:1990050">
    <property type="term" value="F:phosphatidic acid transfer activity"/>
    <property type="evidence" value="ECO:0007669"/>
    <property type="project" value="TreeGrafter"/>
</dbReference>
<evidence type="ECO:0000256" key="1">
    <source>
        <dbReference type="ARBA" id="ARBA00006196"/>
    </source>
</evidence>
<dbReference type="GO" id="GO:0005758">
    <property type="term" value="C:mitochondrial intermembrane space"/>
    <property type="evidence" value="ECO:0007669"/>
    <property type="project" value="TreeGrafter"/>
</dbReference>
<evidence type="ECO:0000256" key="2">
    <source>
        <dbReference type="ARBA" id="ARBA00023157"/>
    </source>
</evidence>
<dbReference type="AlphaFoldDB" id="A0A061H5I2"/>
<dbReference type="InterPro" id="IPR007918">
    <property type="entry name" value="MDM35_apoptosis"/>
</dbReference>
<feature type="compositionally biased region" description="Low complexity" evidence="3">
    <location>
        <begin position="140"/>
        <end position="150"/>
    </location>
</feature>
<dbReference type="RefSeq" id="XP_007880349.1">
    <property type="nucleotide sequence ID" value="XM_007882158.1"/>
</dbReference>
<feature type="compositionally biased region" description="Polar residues" evidence="3">
    <location>
        <begin position="102"/>
        <end position="111"/>
    </location>
</feature>
<feature type="compositionally biased region" description="Basic and acidic residues" evidence="3">
    <location>
        <begin position="211"/>
        <end position="224"/>
    </location>
</feature>
<dbReference type="Proteomes" id="UP000053664">
    <property type="component" value="Unassembled WGS sequence"/>
</dbReference>
<dbReference type="PANTHER" id="PTHR46403">
    <property type="entry name" value="TP53-REGULATED INHIBITOR OF APOPTOSIS 1"/>
    <property type="match status" value="1"/>
</dbReference>
<dbReference type="EMBL" id="KE361637">
    <property type="protein sequence ID" value="EPQ27888.1"/>
    <property type="molecule type" value="Genomic_DNA"/>
</dbReference>
<dbReference type="Pfam" id="PF05254">
    <property type="entry name" value="UPF0203"/>
    <property type="match status" value="2"/>
</dbReference>
<reference evidence="4 5" key="1">
    <citation type="journal article" date="2013" name="Plant Cell">
        <title>The transition from a phytopathogenic smut ancestor to an anamorphic biocontrol agent deciphered by comparative whole-genome analysis.</title>
        <authorList>
            <person name="Lefebvre F."/>
            <person name="Joly D.L."/>
            <person name="Labbe C."/>
            <person name="Teichmann B."/>
            <person name="Linning R."/>
            <person name="Belzile F."/>
            <person name="Bakkeren G."/>
            <person name="Belanger R.R."/>
        </authorList>
    </citation>
    <scope>NUCLEOTIDE SEQUENCE [LARGE SCALE GENOMIC DNA]</scope>
    <source>
        <strain evidence="4 5">PF-1</strain>
    </source>
</reference>
<dbReference type="eggNOG" id="KOG3481">
    <property type="taxonomic scope" value="Eukaryota"/>
</dbReference>
<name>A0A061H5I2_9BASI</name>
<feature type="region of interest" description="Disordered" evidence="3">
    <location>
        <begin position="211"/>
        <end position="239"/>
    </location>
</feature>
<accession>A0A061H5I2</accession>
<organism evidence="4 5">
    <name type="scientific">Pseudozyma flocculosa PF-1</name>
    <dbReference type="NCBI Taxonomy" id="1277687"/>
    <lineage>
        <taxon>Eukaryota</taxon>
        <taxon>Fungi</taxon>
        <taxon>Dikarya</taxon>
        <taxon>Basidiomycota</taxon>
        <taxon>Ustilaginomycotina</taxon>
        <taxon>Ustilaginomycetes</taxon>
        <taxon>Ustilaginales</taxon>
        <taxon>Ustilaginaceae</taxon>
        <taxon>Pseudozyma</taxon>
    </lineage>
</organism>
<feature type="region of interest" description="Disordered" evidence="3">
    <location>
        <begin position="102"/>
        <end position="171"/>
    </location>
</feature>
<gene>
    <name evidence="4" type="ORF">PFL1_04632</name>
</gene>
<proteinExistence type="inferred from homology"/>
<dbReference type="PANTHER" id="PTHR46403:SF1">
    <property type="entry name" value="TP53-REGULATED INHIBITOR OF APOPTOSIS 1"/>
    <property type="match status" value="1"/>
</dbReference>
<dbReference type="KEGG" id="pfp:PFL1_04632"/>
<evidence type="ECO:0000256" key="3">
    <source>
        <dbReference type="SAM" id="MobiDB-lite"/>
    </source>
</evidence>
<dbReference type="GeneID" id="19318733"/>
<feature type="region of interest" description="Disordered" evidence="3">
    <location>
        <begin position="1"/>
        <end position="69"/>
    </location>
</feature>
<dbReference type="GO" id="GO:0005829">
    <property type="term" value="C:cytosol"/>
    <property type="evidence" value="ECO:0007669"/>
    <property type="project" value="TreeGrafter"/>
</dbReference>
<feature type="compositionally biased region" description="Low complexity" evidence="3">
    <location>
        <begin position="1"/>
        <end position="60"/>
    </location>
</feature>
<evidence type="ECO:0000313" key="4">
    <source>
        <dbReference type="EMBL" id="EPQ27888.1"/>
    </source>
</evidence>
<protein>
    <submittedName>
        <fullName evidence="4">Uncharacterized protein</fullName>
    </submittedName>
</protein>
<evidence type="ECO:0000313" key="5">
    <source>
        <dbReference type="Proteomes" id="UP000053664"/>
    </source>
</evidence>
<dbReference type="OrthoDB" id="19091at2759"/>
<dbReference type="GO" id="GO:0045332">
    <property type="term" value="P:phospholipid translocation"/>
    <property type="evidence" value="ECO:0007669"/>
    <property type="project" value="TreeGrafter"/>
</dbReference>
<dbReference type="HOGENOM" id="CLU_101473_0_0_1"/>